<evidence type="ECO:0000313" key="10">
    <source>
        <dbReference type="EMBL" id="MFC0681094.1"/>
    </source>
</evidence>
<keyword evidence="2" id="KW-0813">Transport</keyword>
<dbReference type="Pfam" id="PF00999">
    <property type="entry name" value="Na_H_Exchanger"/>
    <property type="match status" value="1"/>
</dbReference>
<feature type="transmembrane region" description="Helical" evidence="8">
    <location>
        <begin position="385"/>
        <end position="407"/>
    </location>
</feature>
<evidence type="ECO:0000313" key="11">
    <source>
        <dbReference type="Proteomes" id="UP001589896"/>
    </source>
</evidence>
<feature type="transmembrane region" description="Helical" evidence="8">
    <location>
        <begin position="37"/>
        <end position="54"/>
    </location>
</feature>
<dbReference type="RefSeq" id="WP_386673402.1">
    <property type="nucleotide sequence ID" value="NZ_JBHLTG010000007.1"/>
</dbReference>
<feature type="transmembrane region" description="Helical" evidence="8">
    <location>
        <begin position="354"/>
        <end position="373"/>
    </location>
</feature>
<sequence length="430" mass="45279">MEFELDGPAAVFAAVGVATLGAALLPRLLGRAPLSMPMVFLAAGVVGFALVPSLPDPDPTEHVEVAVHLTEVCVIISLMGAGLALNRKPGWRSWSSTWRLLAITMPLSMLLVGVLGWAALGLGVAGAVLLAAALAPTDPVLASEVQVNEPMTDSEQDDDEARFALTSEAGLNDGLAFPFTYAAIAISLVGAAPSAWLPEWLAVDVLWRLGIGLLAGLAVGWLLGRLFFSRVGERLNLTSTEGFVALAATFLAYGAAELAEGYGFVAVFVCACTVRAAEREHGYHAVMHQFVEQIERLLTVAVLVLLGGAISRGLFADIGWAEILIALAFLLVIRPLSGLIGLAGGKTGSRERMVIAFFGVRGVGSLYYVAYALQNGDFPGGERLFAIVSLVVVGSVLIHGVGATPVMRRLDRARRQRARTTDTDEAHTAV</sequence>
<keyword evidence="5 8" id="KW-1133">Transmembrane helix</keyword>
<feature type="transmembrane region" description="Helical" evidence="8">
    <location>
        <begin position="66"/>
        <end position="86"/>
    </location>
</feature>
<evidence type="ECO:0000256" key="4">
    <source>
        <dbReference type="ARBA" id="ARBA00022692"/>
    </source>
</evidence>
<comment type="subcellular location">
    <subcellularLocation>
        <location evidence="1">Cell membrane</location>
        <topology evidence="1">Multi-pass membrane protein</topology>
    </subcellularLocation>
</comment>
<comment type="caution">
    <text evidence="10">The sequence shown here is derived from an EMBL/GenBank/DDBJ whole genome shotgun (WGS) entry which is preliminary data.</text>
</comment>
<keyword evidence="7 8" id="KW-0472">Membrane</keyword>
<feature type="transmembrane region" description="Helical" evidence="8">
    <location>
        <begin position="321"/>
        <end position="342"/>
    </location>
</feature>
<dbReference type="PANTHER" id="PTHR32507">
    <property type="entry name" value="NA(+)/H(+) ANTIPORTER 1"/>
    <property type="match status" value="1"/>
</dbReference>
<protein>
    <submittedName>
        <fullName evidence="10">Cation:proton antiporter</fullName>
    </submittedName>
</protein>
<accession>A0ABV6RVT4</accession>
<dbReference type="InterPro" id="IPR006153">
    <property type="entry name" value="Cation/H_exchanger_TM"/>
</dbReference>
<evidence type="ECO:0000256" key="1">
    <source>
        <dbReference type="ARBA" id="ARBA00004651"/>
    </source>
</evidence>
<name>A0ABV6RVT4_9GAMM</name>
<feature type="domain" description="Cation/H+ exchanger transmembrane" evidence="9">
    <location>
        <begin position="22"/>
        <end position="408"/>
    </location>
</feature>
<dbReference type="PANTHER" id="PTHR32507:SF8">
    <property type="entry name" value="CNH1P"/>
    <property type="match status" value="1"/>
</dbReference>
<reference evidence="10 11" key="1">
    <citation type="submission" date="2024-09" db="EMBL/GenBank/DDBJ databases">
        <authorList>
            <person name="Sun Q."/>
            <person name="Mori K."/>
        </authorList>
    </citation>
    <scope>NUCLEOTIDE SEQUENCE [LARGE SCALE GENOMIC DNA]</scope>
    <source>
        <strain evidence="10 11">KCTC 23076</strain>
    </source>
</reference>
<gene>
    <name evidence="10" type="ORF">ACFFGH_24970</name>
</gene>
<keyword evidence="4 8" id="KW-0812">Transmembrane</keyword>
<feature type="transmembrane region" description="Helical" evidence="8">
    <location>
        <begin position="205"/>
        <end position="223"/>
    </location>
</feature>
<evidence type="ECO:0000259" key="9">
    <source>
        <dbReference type="Pfam" id="PF00999"/>
    </source>
</evidence>
<feature type="transmembrane region" description="Helical" evidence="8">
    <location>
        <begin position="6"/>
        <end position="25"/>
    </location>
</feature>
<dbReference type="EMBL" id="JBHLTG010000007">
    <property type="protein sequence ID" value="MFC0681094.1"/>
    <property type="molecule type" value="Genomic_DNA"/>
</dbReference>
<proteinExistence type="predicted"/>
<keyword evidence="11" id="KW-1185">Reference proteome</keyword>
<evidence type="ECO:0000256" key="6">
    <source>
        <dbReference type="ARBA" id="ARBA00023065"/>
    </source>
</evidence>
<organism evidence="10 11">
    <name type="scientific">Lysobacter korlensis</name>
    <dbReference type="NCBI Taxonomy" id="553636"/>
    <lineage>
        <taxon>Bacteria</taxon>
        <taxon>Pseudomonadati</taxon>
        <taxon>Pseudomonadota</taxon>
        <taxon>Gammaproteobacteria</taxon>
        <taxon>Lysobacterales</taxon>
        <taxon>Lysobacteraceae</taxon>
        <taxon>Lysobacter</taxon>
    </lineage>
</organism>
<evidence type="ECO:0000256" key="5">
    <source>
        <dbReference type="ARBA" id="ARBA00022989"/>
    </source>
</evidence>
<feature type="transmembrane region" description="Helical" evidence="8">
    <location>
        <begin position="297"/>
        <end position="315"/>
    </location>
</feature>
<keyword evidence="6" id="KW-0406">Ion transport</keyword>
<evidence type="ECO:0000256" key="2">
    <source>
        <dbReference type="ARBA" id="ARBA00022448"/>
    </source>
</evidence>
<evidence type="ECO:0000256" key="3">
    <source>
        <dbReference type="ARBA" id="ARBA00022449"/>
    </source>
</evidence>
<evidence type="ECO:0000256" key="8">
    <source>
        <dbReference type="SAM" id="Phobius"/>
    </source>
</evidence>
<keyword evidence="3" id="KW-0050">Antiport</keyword>
<dbReference type="Proteomes" id="UP001589896">
    <property type="component" value="Unassembled WGS sequence"/>
</dbReference>
<feature type="transmembrane region" description="Helical" evidence="8">
    <location>
        <begin position="107"/>
        <end position="135"/>
    </location>
</feature>
<evidence type="ECO:0000256" key="7">
    <source>
        <dbReference type="ARBA" id="ARBA00023136"/>
    </source>
</evidence>